<dbReference type="AlphaFoldDB" id="A0A0F9J8X6"/>
<protein>
    <submittedName>
        <fullName evidence="2">Uncharacterized protein</fullName>
    </submittedName>
</protein>
<dbReference type="Gene3D" id="3.90.1150.10">
    <property type="entry name" value="Aspartate Aminotransferase, domain 1"/>
    <property type="match status" value="1"/>
</dbReference>
<organism evidence="2">
    <name type="scientific">marine sediment metagenome</name>
    <dbReference type="NCBI Taxonomy" id="412755"/>
    <lineage>
        <taxon>unclassified sequences</taxon>
        <taxon>metagenomes</taxon>
        <taxon>ecological metagenomes</taxon>
    </lineage>
</organism>
<dbReference type="InterPro" id="IPR015424">
    <property type="entry name" value="PyrdxlP-dep_Trfase"/>
</dbReference>
<gene>
    <name evidence="2" type="ORF">LCGC14_1483250</name>
</gene>
<evidence type="ECO:0000313" key="2">
    <source>
        <dbReference type="EMBL" id="KKM66229.1"/>
    </source>
</evidence>
<proteinExistence type="predicted"/>
<dbReference type="SUPFAM" id="SSF53383">
    <property type="entry name" value="PLP-dependent transferases"/>
    <property type="match status" value="1"/>
</dbReference>
<comment type="caution">
    <text evidence="2">The sequence shown here is derived from an EMBL/GenBank/DDBJ whole genome shotgun (WGS) entry which is preliminary data.</text>
</comment>
<dbReference type="InterPro" id="IPR015422">
    <property type="entry name" value="PyrdxlP-dep_Trfase_small"/>
</dbReference>
<dbReference type="EMBL" id="LAZR01010573">
    <property type="protein sequence ID" value="KKM66229.1"/>
    <property type="molecule type" value="Genomic_DNA"/>
</dbReference>
<feature type="region of interest" description="Disordered" evidence="1">
    <location>
        <begin position="67"/>
        <end position="105"/>
    </location>
</feature>
<accession>A0A0F9J8X6</accession>
<dbReference type="Pfam" id="PF01041">
    <property type="entry name" value="DegT_DnrJ_EryC1"/>
    <property type="match status" value="1"/>
</dbReference>
<evidence type="ECO:0000256" key="1">
    <source>
        <dbReference type="SAM" id="MobiDB-lite"/>
    </source>
</evidence>
<dbReference type="InterPro" id="IPR000653">
    <property type="entry name" value="DegT/StrS_aminotransferase"/>
</dbReference>
<reference evidence="2" key="1">
    <citation type="journal article" date="2015" name="Nature">
        <title>Complex archaea that bridge the gap between prokaryotes and eukaryotes.</title>
        <authorList>
            <person name="Spang A."/>
            <person name="Saw J.H."/>
            <person name="Jorgensen S.L."/>
            <person name="Zaremba-Niedzwiedzka K."/>
            <person name="Martijn J."/>
            <person name="Lind A.E."/>
            <person name="van Eijk R."/>
            <person name="Schleper C."/>
            <person name="Guy L."/>
            <person name="Ettema T.J."/>
        </authorList>
    </citation>
    <scope>NUCLEOTIDE SEQUENCE</scope>
</reference>
<sequence length="152" mass="17189">MTEAPYGRSNRWLTVVLISPEKFGVDREHVRLALEEENIEARPVWKPMHLQPVFQVEALSAKSKAPRYDLPDLRGKHSGKKKYPCRVVGETSRGQKSEVGGQKGKQRFQARMVGGKVSEDLFERGLCLPSGTAMTNSDLDRIIETILRCRKP</sequence>
<name>A0A0F9J8X6_9ZZZZ</name>